<dbReference type="RefSeq" id="WP_239161058.1">
    <property type="nucleotide sequence ID" value="NZ_BOPH01000147.1"/>
</dbReference>
<sequence>MDHPAVELVNTVAWRGDPSRTVDRLTGPDELRDLREVLHRLLTSVVEGARPSTSDLAAINAAALDARRRATVADDLPLRWSPDADDALGRLALQAEDLLTDAAKLATLGRCGDTDCGWFFLDTSRSHTRRWCSSADCGNRERARRHYARRRRLP</sequence>
<protein>
    <recommendedName>
        <fullName evidence="1">Zinc finger CGNR domain-containing protein</fullName>
    </recommendedName>
</protein>
<dbReference type="EMBL" id="BOPH01000147">
    <property type="protein sequence ID" value="GIJ75006.1"/>
    <property type="molecule type" value="Genomic_DNA"/>
</dbReference>
<evidence type="ECO:0000313" key="3">
    <source>
        <dbReference type="Proteomes" id="UP000635606"/>
    </source>
</evidence>
<dbReference type="AlphaFoldDB" id="A0A8J4A8Q0"/>
<dbReference type="PANTHER" id="PTHR35525:SF3">
    <property type="entry name" value="BLL6575 PROTEIN"/>
    <property type="match status" value="1"/>
</dbReference>
<keyword evidence="3" id="KW-1185">Reference proteome</keyword>
<name>A0A8J4A8Q0_9ACTN</name>
<reference evidence="2" key="1">
    <citation type="submission" date="2021-01" db="EMBL/GenBank/DDBJ databases">
        <title>Whole genome shotgun sequence of Virgisporangium ochraceum NBRC 16418.</title>
        <authorList>
            <person name="Komaki H."/>
            <person name="Tamura T."/>
        </authorList>
    </citation>
    <scope>NUCLEOTIDE SEQUENCE</scope>
    <source>
        <strain evidence="2">NBRC 16418</strain>
    </source>
</reference>
<dbReference type="Pfam" id="PF11706">
    <property type="entry name" value="zf-CGNR"/>
    <property type="match status" value="1"/>
</dbReference>
<organism evidence="2 3">
    <name type="scientific">Virgisporangium ochraceum</name>
    <dbReference type="NCBI Taxonomy" id="65505"/>
    <lineage>
        <taxon>Bacteria</taxon>
        <taxon>Bacillati</taxon>
        <taxon>Actinomycetota</taxon>
        <taxon>Actinomycetes</taxon>
        <taxon>Micromonosporales</taxon>
        <taxon>Micromonosporaceae</taxon>
        <taxon>Virgisporangium</taxon>
    </lineage>
</organism>
<dbReference type="Pfam" id="PF07336">
    <property type="entry name" value="ABATE"/>
    <property type="match status" value="1"/>
</dbReference>
<gene>
    <name evidence="2" type="ORF">Voc01_099230</name>
</gene>
<accession>A0A8J4A8Q0</accession>
<evidence type="ECO:0000313" key="2">
    <source>
        <dbReference type="EMBL" id="GIJ75006.1"/>
    </source>
</evidence>
<dbReference type="InterPro" id="IPR010852">
    <property type="entry name" value="ABATE"/>
</dbReference>
<dbReference type="SUPFAM" id="SSF160904">
    <property type="entry name" value="Jann2411-like"/>
    <property type="match status" value="1"/>
</dbReference>
<comment type="caution">
    <text evidence="2">The sequence shown here is derived from an EMBL/GenBank/DDBJ whole genome shotgun (WGS) entry which is preliminary data.</text>
</comment>
<dbReference type="InterPro" id="IPR023286">
    <property type="entry name" value="ABATE_dom_sf"/>
</dbReference>
<dbReference type="InterPro" id="IPR021005">
    <property type="entry name" value="Znf_CGNR"/>
</dbReference>
<feature type="domain" description="Zinc finger CGNR" evidence="1">
    <location>
        <begin position="108"/>
        <end position="150"/>
    </location>
</feature>
<dbReference type="Gene3D" id="1.10.3300.10">
    <property type="entry name" value="Jann2411-like domain"/>
    <property type="match status" value="1"/>
</dbReference>
<dbReference type="Proteomes" id="UP000635606">
    <property type="component" value="Unassembled WGS sequence"/>
</dbReference>
<proteinExistence type="predicted"/>
<dbReference type="PANTHER" id="PTHR35525">
    <property type="entry name" value="BLL6575 PROTEIN"/>
    <property type="match status" value="1"/>
</dbReference>
<evidence type="ECO:0000259" key="1">
    <source>
        <dbReference type="Pfam" id="PF11706"/>
    </source>
</evidence>